<organism evidence="1 2">
    <name type="scientific">Racocetra persica</name>
    <dbReference type="NCBI Taxonomy" id="160502"/>
    <lineage>
        <taxon>Eukaryota</taxon>
        <taxon>Fungi</taxon>
        <taxon>Fungi incertae sedis</taxon>
        <taxon>Mucoromycota</taxon>
        <taxon>Glomeromycotina</taxon>
        <taxon>Glomeromycetes</taxon>
        <taxon>Diversisporales</taxon>
        <taxon>Gigasporaceae</taxon>
        <taxon>Racocetra</taxon>
    </lineage>
</organism>
<name>A0ACA9RU71_9GLOM</name>
<dbReference type="Proteomes" id="UP000789920">
    <property type="component" value="Unassembled WGS sequence"/>
</dbReference>
<reference evidence="1" key="1">
    <citation type="submission" date="2021-06" db="EMBL/GenBank/DDBJ databases">
        <authorList>
            <person name="Kallberg Y."/>
            <person name="Tangrot J."/>
            <person name="Rosling A."/>
        </authorList>
    </citation>
    <scope>NUCLEOTIDE SEQUENCE</scope>
    <source>
        <strain evidence="1">MA461A</strain>
    </source>
</reference>
<protein>
    <submittedName>
        <fullName evidence="1">13111_t:CDS:1</fullName>
    </submittedName>
</protein>
<sequence>KGYEYVFAIWNFCACGILFACSLKRPRNPELKYGRNRRVISHDTVASVWSLLTFGWMSSMVKLSNSRNLTEEDVWELPYRCQAAHCYYELDR</sequence>
<feature type="non-terminal residue" evidence="1">
    <location>
        <position position="1"/>
    </location>
</feature>
<dbReference type="EMBL" id="CAJVQC010067444">
    <property type="protein sequence ID" value="CAG8807253.1"/>
    <property type="molecule type" value="Genomic_DNA"/>
</dbReference>
<comment type="caution">
    <text evidence="1">The sequence shown here is derived from an EMBL/GenBank/DDBJ whole genome shotgun (WGS) entry which is preliminary data.</text>
</comment>
<gene>
    <name evidence="1" type="ORF">RPERSI_LOCUS22351</name>
</gene>
<evidence type="ECO:0000313" key="2">
    <source>
        <dbReference type="Proteomes" id="UP000789920"/>
    </source>
</evidence>
<accession>A0ACA9RU71</accession>
<keyword evidence="2" id="KW-1185">Reference proteome</keyword>
<evidence type="ECO:0000313" key="1">
    <source>
        <dbReference type="EMBL" id="CAG8807253.1"/>
    </source>
</evidence>
<feature type="non-terminal residue" evidence="1">
    <location>
        <position position="92"/>
    </location>
</feature>
<proteinExistence type="predicted"/>